<dbReference type="GO" id="GO:0009055">
    <property type="term" value="F:electron transfer activity"/>
    <property type="evidence" value="ECO:0007669"/>
    <property type="project" value="TreeGrafter"/>
</dbReference>
<dbReference type="InterPro" id="IPR029039">
    <property type="entry name" value="Flavoprotein-like_sf"/>
</dbReference>
<dbReference type="EMBL" id="ATGG01000012">
    <property type="protein sequence ID" value="EPF87798.1"/>
    <property type="molecule type" value="Genomic_DNA"/>
</dbReference>
<evidence type="ECO:0000259" key="2">
    <source>
        <dbReference type="Pfam" id="PF02525"/>
    </source>
</evidence>
<sequence>MKKTLVIVAHPDINNSIINKCWIEKLHQYPEQFTVHELYQSYPNAQIDVLKEQALVEAHQNLVFQFPMYWFNCPPLLKQWLDDVLTYGWAYGSLGNQLKNKKITLAVSTGSKAHDYSVDGRHQVSLETLCAPFELTARYVKADYQPVYAFYGMETQPEEGEVLPTINDVEQSAEDYVKYLLAMH</sequence>
<dbReference type="Proteomes" id="UP000014523">
    <property type="component" value="Unassembled WGS sequence"/>
</dbReference>
<keyword evidence="1" id="KW-0560">Oxidoreductase</keyword>
<dbReference type="AlphaFoldDB" id="A0A829HHJ2"/>
<dbReference type="GO" id="GO:0003955">
    <property type="term" value="F:NAD(P)H dehydrogenase (quinone) activity"/>
    <property type="evidence" value="ECO:0007669"/>
    <property type="project" value="TreeGrafter"/>
</dbReference>
<dbReference type="GO" id="GO:0010181">
    <property type="term" value="F:FMN binding"/>
    <property type="evidence" value="ECO:0007669"/>
    <property type="project" value="TreeGrafter"/>
</dbReference>
<proteinExistence type="predicted"/>
<dbReference type="InterPro" id="IPR003680">
    <property type="entry name" value="Flavodoxin_fold"/>
</dbReference>
<evidence type="ECO:0000313" key="3">
    <source>
        <dbReference type="EMBL" id="EPF87798.1"/>
    </source>
</evidence>
<gene>
    <name evidence="3" type="ORF">F957_01668</name>
</gene>
<dbReference type="PANTHER" id="PTHR47307">
    <property type="entry name" value="GLUTATHIONE-REGULATED POTASSIUM-EFFLUX SYSTEM ANCILLARY PROTEIN KEFG"/>
    <property type="match status" value="1"/>
</dbReference>
<feature type="domain" description="Flavodoxin-like fold" evidence="2">
    <location>
        <begin position="2"/>
        <end position="159"/>
    </location>
</feature>
<dbReference type="Gene3D" id="3.40.50.360">
    <property type="match status" value="1"/>
</dbReference>
<evidence type="ECO:0000313" key="4">
    <source>
        <dbReference type="Proteomes" id="UP000014523"/>
    </source>
</evidence>
<evidence type="ECO:0000256" key="1">
    <source>
        <dbReference type="ARBA" id="ARBA00023002"/>
    </source>
</evidence>
<dbReference type="Pfam" id="PF02525">
    <property type="entry name" value="Flavodoxin_2"/>
    <property type="match status" value="1"/>
</dbReference>
<name>A0A829HHJ2_9GAMM</name>
<dbReference type="RefSeq" id="WP_016540970.1">
    <property type="nucleotide sequence ID" value="NZ_ASQH01000006.1"/>
</dbReference>
<dbReference type="PANTHER" id="PTHR47307:SF1">
    <property type="entry name" value="GLUTATHIONE-REGULATED POTASSIUM-EFFLUX SYSTEM ANCILLARY PROTEIN KEFG"/>
    <property type="match status" value="1"/>
</dbReference>
<dbReference type="InterPro" id="IPR046980">
    <property type="entry name" value="KefG/KefF"/>
</dbReference>
<reference evidence="3 4" key="1">
    <citation type="submission" date="2013-06" db="EMBL/GenBank/DDBJ databases">
        <title>The Genome Sequence of Acinetobacter gyllenbergii CIP 110306.</title>
        <authorList>
            <consortium name="The Broad Institute Genome Sequencing Platform"/>
            <consortium name="The Broad Institute Genome Sequencing Center for Infectious Disease"/>
            <person name="Cerqueira G."/>
            <person name="Feldgarden M."/>
            <person name="Courvalin P."/>
            <person name="Perichon B."/>
            <person name="Grillot-Courvalin C."/>
            <person name="Clermont D."/>
            <person name="Rocha E."/>
            <person name="Yoon E.-J."/>
            <person name="Nemec A."/>
            <person name="Young S.K."/>
            <person name="Zeng Q."/>
            <person name="Gargeya S."/>
            <person name="Fitzgerald M."/>
            <person name="Abouelleil A."/>
            <person name="Alvarado L."/>
            <person name="Berlin A.M."/>
            <person name="Chapman S.B."/>
            <person name="Dewar J."/>
            <person name="Goldberg J."/>
            <person name="Griggs A."/>
            <person name="Gujja S."/>
            <person name="Hansen M."/>
            <person name="Howarth C."/>
            <person name="Imamovic A."/>
            <person name="Larimer J."/>
            <person name="McCowan C."/>
            <person name="Murphy C."/>
            <person name="Pearson M."/>
            <person name="Priest M."/>
            <person name="Roberts A."/>
            <person name="Saif S."/>
            <person name="Shea T."/>
            <person name="Sykes S."/>
            <person name="Wortman J."/>
            <person name="Nusbaum C."/>
            <person name="Birren B."/>
        </authorList>
    </citation>
    <scope>NUCLEOTIDE SEQUENCE [LARGE SCALE GENOMIC DNA]</scope>
    <source>
        <strain evidence="3 4">CIP 110306</strain>
    </source>
</reference>
<protein>
    <recommendedName>
        <fullName evidence="2">Flavodoxin-like fold domain-containing protein</fullName>
    </recommendedName>
</protein>
<comment type="caution">
    <text evidence="3">The sequence shown here is derived from an EMBL/GenBank/DDBJ whole genome shotgun (WGS) entry which is preliminary data.</text>
</comment>
<organism evidence="3 4">
    <name type="scientific">Acinetobacter gyllenbergii CIP 110306 = MTCC 11365</name>
    <dbReference type="NCBI Taxonomy" id="1217657"/>
    <lineage>
        <taxon>Bacteria</taxon>
        <taxon>Pseudomonadati</taxon>
        <taxon>Pseudomonadota</taxon>
        <taxon>Gammaproteobacteria</taxon>
        <taxon>Moraxellales</taxon>
        <taxon>Moraxellaceae</taxon>
        <taxon>Acinetobacter</taxon>
    </lineage>
</organism>
<dbReference type="SUPFAM" id="SSF52218">
    <property type="entry name" value="Flavoproteins"/>
    <property type="match status" value="1"/>
</dbReference>
<keyword evidence="4" id="KW-1185">Reference proteome</keyword>
<accession>A0A829HHJ2</accession>